<dbReference type="PRINTS" id="PR00834">
    <property type="entry name" value="PROTEASES2C"/>
</dbReference>
<evidence type="ECO:0000256" key="4">
    <source>
        <dbReference type="ARBA" id="ARBA00022825"/>
    </source>
</evidence>
<keyword evidence="3" id="KW-0378">Hydrolase</keyword>
<dbReference type="InterPro" id="IPR001940">
    <property type="entry name" value="Peptidase_S1C"/>
</dbReference>
<dbReference type="EMBL" id="NHRJ02000022">
    <property type="protein sequence ID" value="PZE19055.1"/>
    <property type="molecule type" value="Genomic_DNA"/>
</dbReference>
<dbReference type="Pfam" id="PF13365">
    <property type="entry name" value="Trypsin_2"/>
    <property type="match status" value="1"/>
</dbReference>
<evidence type="ECO:0000256" key="2">
    <source>
        <dbReference type="ARBA" id="ARBA00022670"/>
    </source>
</evidence>
<proteinExistence type="inferred from homology"/>
<reference evidence="6" key="1">
    <citation type="submission" date="2018-06" db="EMBL/GenBank/DDBJ databases">
        <title>Paenibacillus xerothermodurans sp. nov. an extremely dry heat resistant spore forming bacterium isolated from the soil of Cape Canaveral, Florida.</title>
        <authorList>
            <person name="Seuylemezian A."/>
            <person name="Kaur N."/>
            <person name="Patil P."/>
            <person name="Patil P."/>
            <person name="Mayilraj S."/>
            <person name="Vaishampayan P."/>
        </authorList>
    </citation>
    <scope>NUCLEOTIDE SEQUENCE [LARGE SCALE GENOMIC DNA]</scope>
    <source>
        <strain evidence="6">ATCC 27380</strain>
    </source>
</reference>
<organism evidence="6 7">
    <name type="scientific">Paenibacillus xerothermodurans</name>
    <dbReference type="NCBI Taxonomy" id="1977292"/>
    <lineage>
        <taxon>Bacteria</taxon>
        <taxon>Bacillati</taxon>
        <taxon>Bacillota</taxon>
        <taxon>Bacilli</taxon>
        <taxon>Bacillales</taxon>
        <taxon>Paenibacillaceae</taxon>
        <taxon>Paenibacillus</taxon>
    </lineage>
</organism>
<feature type="domain" description="PDZ" evidence="5">
    <location>
        <begin position="305"/>
        <end position="389"/>
    </location>
</feature>
<comment type="similarity">
    <text evidence="1">Belongs to the peptidase S1C family.</text>
</comment>
<name>A0A2W1NHP1_PAEXE</name>
<dbReference type="Gene3D" id="2.30.42.10">
    <property type="match status" value="1"/>
</dbReference>
<dbReference type="GO" id="GO:0006508">
    <property type="term" value="P:proteolysis"/>
    <property type="evidence" value="ECO:0007669"/>
    <property type="project" value="UniProtKB-KW"/>
</dbReference>
<dbReference type="InterPro" id="IPR009003">
    <property type="entry name" value="Peptidase_S1_PA"/>
</dbReference>
<keyword evidence="7" id="KW-1185">Reference proteome</keyword>
<evidence type="ECO:0000259" key="5">
    <source>
        <dbReference type="SMART" id="SM00228"/>
    </source>
</evidence>
<evidence type="ECO:0000313" key="7">
    <source>
        <dbReference type="Proteomes" id="UP000214746"/>
    </source>
</evidence>
<dbReference type="SUPFAM" id="SSF50494">
    <property type="entry name" value="Trypsin-like serine proteases"/>
    <property type="match status" value="1"/>
</dbReference>
<dbReference type="InterPro" id="IPR001478">
    <property type="entry name" value="PDZ"/>
</dbReference>
<dbReference type="OrthoDB" id="9758917at2"/>
<gene>
    <name evidence="6" type="ORF">CBW46_020350</name>
</gene>
<evidence type="ECO:0000256" key="1">
    <source>
        <dbReference type="ARBA" id="ARBA00010541"/>
    </source>
</evidence>
<sequence>MSLFDDDFYSTKVSRWNNWSVRGKRLSRKGWRQLPPWLLPAAGGASAMLVLLLLFGASGEEEALPASYGAGAAAVVSDAQMLNSDSVVRAAAVVGPTVISIIGSAADGGDAESHGAVGLGSGVMFQKSGDKIRIVTNNHVVEGFTQLDVVTAQGERKKAELLGRDQMTDLAVLEIDADGINIVAEFGDSDALHAGETAIAVGNPLGLGFAPTVTKGIISWPKRTIPVSLGQQGSYDWEMDVIQTDAAINQGNSGGALVNLQGKVVGINTLKVADMGVEGLGFAIPINSAKQIIDALITDHKVKRPYIGVVTQDLQSFQGTEVLKLPSDVKTGSIVIDAIGPAKDAGLKTNDVIVELDGQAVDGTLALRKYIYSKKRIGDELEVTYYRGENKATATVTLDELQDDNK</sequence>
<dbReference type="SMART" id="SM00228">
    <property type="entry name" value="PDZ"/>
    <property type="match status" value="1"/>
</dbReference>
<dbReference type="GO" id="GO:0004252">
    <property type="term" value="F:serine-type endopeptidase activity"/>
    <property type="evidence" value="ECO:0007669"/>
    <property type="project" value="InterPro"/>
</dbReference>
<dbReference type="AlphaFoldDB" id="A0A2W1NHP1"/>
<keyword evidence="4" id="KW-0720">Serine protease</keyword>
<evidence type="ECO:0000256" key="3">
    <source>
        <dbReference type="ARBA" id="ARBA00022801"/>
    </source>
</evidence>
<dbReference type="PANTHER" id="PTHR22939">
    <property type="entry name" value="SERINE PROTEASE FAMILY S1C HTRA-RELATED"/>
    <property type="match status" value="1"/>
</dbReference>
<protein>
    <submittedName>
        <fullName evidence="6">PDZ domain-containing protein</fullName>
    </submittedName>
</protein>
<dbReference type="SUPFAM" id="SSF50156">
    <property type="entry name" value="PDZ domain-like"/>
    <property type="match status" value="1"/>
</dbReference>
<dbReference type="PANTHER" id="PTHR22939:SF129">
    <property type="entry name" value="SERINE PROTEASE HTRA2, MITOCHONDRIAL"/>
    <property type="match status" value="1"/>
</dbReference>
<evidence type="ECO:0000313" key="6">
    <source>
        <dbReference type="EMBL" id="PZE19055.1"/>
    </source>
</evidence>
<dbReference type="InterPro" id="IPR043504">
    <property type="entry name" value="Peptidase_S1_PA_chymotrypsin"/>
</dbReference>
<accession>A0A2W1NHP1</accession>
<dbReference type="Pfam" id="PF13180">
    <property type="entry name" value="PDZ_2"/>
    <property type="match status" value="1"/>
</dbReference>
<dbReference type="RefSeq" id="WP_089201790.1">
    <property type="nucleotide sequence ID" value="NZ_NHRJ02000022.1"/>
</dbReference>
<comment type="caution">
    <text evidence="6">The sequence shown here is derived from an EMBL/GenBank/DDBJ whole genome shotgun (WGS) entry which is preliminary data.</text>
</comment>
<keyword evidence="2" id="KW-0645">Protease</keyword>
<dbReference type="Gene3D" id="2.40.10.10">
    <property type="entry name" value="Trypsin-like serine proteases"/>
    <property type="match status" value="2"/>
</dbReference>
<dbReference type="Proteomes" id="UP000214746">
    <property type="component" value="Unassembled WGS sequence"/>
</dbReference>
<dbReference type="InterPro" id="IPR036034">
    <property type="entry name" value="PDZ_sf"/>
</dbReference>